<gene>
    <name evidence="1" type="ORF">MCFN_01655</name>
</gene>
<dbReference type="RefSeq" id="WP_051604558.1">
    <property type="nucleotide sequence ID" value="NZ_AP018940.1"/>
</dbReference>
<protein>
    <submittedName>
        <fullName evidence="1">Uncharacterized protein</fullName>
    </submittedName>
</protein>
<sequence>MKLRAILDGASSVGGGLDISNNLQAIADKVQFYLNITLGAFAGLLTLIVICVAAYSFWAAGKTSNEEERKTQLKRLKWLGIFLIAIVVLWGITPIITTIMKTFATIGN</sequence>
<keyword evidence="2" id="KW-1185">Reference proteome</keyword>
<evidence type="ECO:0000313" key="1">
    <source>
        <dbReference type="EMBL" id="AIA29475.1"/>
    </source>
</evidence>
<proteinExistence type="predicted"/>
<dbReference type="OrthoDB" id="399133at2"/>
<dbReference type="KEGG" id="mcr:MCFN_01655"/>
<accession>A0A059XQZ7</accession>
<name>A0A059XQZ7_9BACT</name>
<dbReference type="NCBIfam" id="NF045849">
    <property type="entry name" value="ICE_MMCAP2_0565"/>
    <property type="match status" value="1"/>
</dbReference>
<organism evidence="1 2">
    <name type="scientific">Mycoplasmopsis californica</name>
    <dbReference type="NCBI Taxonomy" id="2113"/>
    <lineage>
        <taxon>Bacteria</taxon>
        <taxon>Bacillati</taxon>
        <taxon>Mycoplasmatota</taxon>
        <taxon>Mycoplasmoidales</taxon>
        <taxon>Metamycoplasmataceae</taxon>
        <taxon>Mycoplasmopsis</taxon>
    </lineage>
</organism>
<dbReference type="EMBL" id="CP007521">
    <property type="protein sequence ID" value="AIA29475.1"/>
    <property type="molecule type" value="Genomic_DNA"/>
</dbReference>
<reference evidence="1 2" key="1">
    <citation type="journal article" date="2014" name="Genome Announc.">
        <title>Complete Genome Sequence of the Bovine Mastitis Pathogen Mycoplasma californicum Strain ST-6T (ATCC 33461T).</title>
        <authorList>
            <person name="Calcutt M.J."/>
            <person name="Foecking M.F."/>
            <person name="Fox L.K."/>
        </authorList>
    </citation>
    <scope>NUCLEOTIDE SEQUENCE [LARGE SCALE GENOMIC DNA]</scope>
    <source>
        <strain evidence="1 2">ST-6</strain>
    </source>
</reference>
<evidence type="ECO:0000313" key="2">
    <source>
        <dbReference type="Proteomes" id="UP000027088"/>
    </source>
</evidence>
<dbReference type="eggNOG" id="ENOG5031YPW">
    <property type="taxonomic scope" value="Bacteria"/>
</dbReference>
<dbReference type="Proteomes" id="UP000027088">
    <property type="component" value="Chromosome"/>
</dbReference>
<dbReference type="AlphaFoldDB" id="A0A059XQZ7"/>